<gene>
    <name evidence="12" type="ORF">KVT40_007841</name>
</gene>
<feature type="transmembrane region" description="Helical" evidence="10">
    <location>
        <begin position="7"/>
        <end position="33"/>
    </location>
</feature>
<dbReference type="Pfam" id="PF10296">
    <property type="entry name" value="MMM1"/>
    <property type="match status" value="1"/>
</dbReference>
<feature type="region of interest" description="Disordered" evidence="9">
    <location>
        <begin position="875"/>
        <end position="1159"/>
    </location>
</feature>
<evidence type="ECO:0000256" key="1">
    <source>
        <dbReference type="ARBA" id="ARBA00004586"/>
    </source>
</evidence>
<keyword evidence="7" id="KW-0446">Lipid-binding</keyword>
<feature type="compositionally biased region" description="Polar residues" evidence="9">
    <location>
        <begin position="1027"/>
        <end position="1038"/>
    </location>
</feature>
<name>A0A8K0KXU4_9PEZI</name>
<evidence type="ECO:0000256" key="4">
    <source>
        <dbReference type="ARBA" id="ARBA00022824"/>
    </source>
</evidence>
<proteinExistence type="predicted"/>
<dbReference type="GO" id="GO:0032865">
    <property type="term" value="C:ERMES complex"/>
    <property type="evidence" value="ECO:0007669"/>
    <property type="project" value="TreeGrafter"/>
</dbReference>
<feature type="compositionally biased region" description="Pro residues" evidence="9">
    <location>
        <begin position="841"/>
        <end position="853"/>
    </location>
</feature>
<evidence type="ECO:0000256" key="9">
    <source>
        <dbReference type="SAM" id="MobiDB-lite"/>
    </source>
</evidence>
<feature type="compositionally biased region" description="Low complexity" evidence="9">
    <location>
        <begin position="788"/>
        <end position="798"/>
    </location>
</feature>
<evidence type="ECO:0000256" key="8">
    <source>
        <dbReference type="ARBA" id="ARBA00023136"/>
    </source>
</evidence>
<feature type="compositionally biased region" description="Basic and acidic residues" evidence="9">
    <location>
        <begin position="594"/>
        <end position="603"/>
    </location>
</feature>
<comment type="subcellular location">
    <subcellularLocation>
        <location evidence="1">Endoplasmic reticulum membrane</location>
    </subcellularLocation>
</comment>
<feature type="domain" description="SMP-LTD" evidence="11">
    <location>
        <begin position="276"/>
        <end position="468"/>
    </location>
</feature>
<reference evidence="12" key="1">
    <citation type="submission" date="2021-07" db="EMBL/GenBank/DDBJ databases">
        <title>Elsinoe batatas strain:CRI-CJ2 Genome sequencing and assembly.</title>
        <authorList>
            <person name="Huang L."/>
        </authorList>
    </citation>
    <scope>NUCLEOTIDE SEQUENCE</scope>
    <source>
        <strain evidence="12">CRI-CJ2</strain>
    </source>
</reference>
<evidence type="ECO:0000259" key="11">
    <source>
        <dbReference type="PROSITE" id="PS51847"/>
    </source>
</evidence>
<dbReference type="Proteomes" id="UP000809789">
    <property type="component" value="Unassembled WGS sequence"/>
</dbReference>
<evidence type="ECO:0000256" key="10">
    <source>
        <dbReference type="SAM" id="Phobius"/>
    </source>
</evidence>
<feature type="compositionally biased region" description="Low complexity" evidence="9">
    <location>
        <begin position="1096"/>
        <end position="1121"/>
    </location>
</feature>
<feature type="compositionally biased region" description="Polar residues" evidence="9">
    <location>
        <begin position="606"/>
        <end position="632"/>
    </location>
</feature>
<dbReference type="GO" id="GO:0008289">
    <property type="term" value="F:lipid binding"/>
    <property type="evidence" value="ECO:0007669"/>
    <property type="project" value="UniProtKB-KW"/>
</dbReference>
<feature type="compositionally biased region" description="Basic and acidic residues" evidence="9">
    <location>
        <begin position="886"/>
        <end position="902"/>
    </location>
</feature>
<evidence type="ECO:0000256" key="6">
    <source>
        <dbReference type="ARBA" id="ARBA00023055"/>
    </source>
</evidence>
<evidence type="ECO:0000256" key="7">
    <source>
        <dbReference type="ARBA" id="ARBA00023121"/>
    </source>
</evidence>
<feature type="compositionally biased region" description="Polar residues" evidence="9">
    <location>
        <begin position="654"/>
        <end position="676"/>
    </location>
</feature>
<dbReference type="PANTHER" id="PTHR13466">
    <property type="entry name" value="TEX2 PROTEIN-RELATED"/>
    <property type="match status" value="1"/>
</dbReference>
<dbReference type="EMBL" id="JAESVG020000009">
    <property type="protein sequence ID" value="KAG8624774.1"/>
    <property type="molecule type" value="Genomic_DNA"/>
</dbReference>
<feature type="region of interest" description="Disordered" evidence="9">
    <location>
        <begin position="94"/>
        <end position="114"/>
    </location>
</feature>
<feature type="compositionally biased region" description="Low complexity" evidence="9">
    <location>
        <begin position="691"/>
        <end position="701"/>
    </location>
</feature>
<feature type="region of interest" description="Disordered" evidence="9">
    <location>
        <begin position="781"/>
        <end position="860"/>
    </location>
</feature>
<evidence type="ECO:0000256" key="5">
    <source>
        <dbReference type="ARBA" id="ARBA00022989"/>
    </source>
</evidence>
<dbReference type="AlphaFoldDB" id="A0A8K0KXU4"/>
<keyword evidence="3 10" id="KW-0812">Transmembrane</keyword>
<evidence type="ECO:0000313" key="13">
    <source>
        <dbReference type="Proteomes" id="UP000809789"/>
    </source>
</evidence>
<evidence type="ECO:0000256" key="2">
    <source>
        <dbReference type="ARBA" id="ARBA00022448"/>
    </source>
</evidence>
<feature type="compositionally biased region" description="Polar residues" evidence="9">
    <location>
        <begin position="982"/>
        <end position="1001"/>
    </location>
</feature>
<organism evidence="12 13">
    <name type="scientific">Elsinoe batatas</name>
    <dbReference type="NCBI Taxonomy" id="2601811"/>
    <lineage>
        <taxon>Eukaryota</taxon>
        <taxon>Fungi</taxon>
        <taxon>Dikarya</taxon>
        <taxon>Ascomycota</taxon>
        <taxon>Pezizomycotina</taxon>
        <taxon>Dothideomycetes</taxon>
        <taxon>Dothideomycetidae</taxon>
        <taxon>Myriangiales</taxon>
        <taxon>Elsinoaceae</taxon>
        <taxon>Elsinoe</taxon>
    </lineage>
</organism>
<keyword evidence="4" id="KW-0256">Endoplasmic reticulum</keyword>
<dbReference type="InterPro" id="IPR019411">
    <property type="entry name" value="MMM1_dom"/>
</dbReference>
<dbReference type="GO" id="GO:0015914">
    <property type="term" value="P:phospholipid transport"/>
    <property type="evidence" value="ECO:0007669"/>
    <property type="project" value="TreeGrafter"/>
</dbReference>
<feature type="compositionally biased region" description="Polar residues" evidence="9">
    <location>
        <begin position="1052"/>
        <end position="1069"/>
    </location>
</feature>
<keyword evidence="2" id="KW-0813">Transport</keyword>
<feature type="compositionally biased region" description="Polar residues" evidence="9">
    <location>
        <begin position="558"/>
        <end position="576"/>
    </location>
</feature>
<keyword evidence="5 10" id="KW-1133">Transmembrane helix</keyword>
<dbReference type="PROSITE" id="PS51847">
    <property type="entry name" value="SMP"/>
    <property type="match status" value="1"/>
</dbReference>
<feature type="compositionally biased region" description="Polar residues" evidence="9">
    <location>
        <begin position="1140"/>
        <end position="1149"/>
    </location>
</feature>
<feature type="region of interest" description="Disordered" evidence="9">
    <location>
        <begin position="507"/>
        <end position="745"/>
    </location>
</feature>
<dbReference type="GO" id="GO:1990456">
    <property type="term" value="P:mitochondrion-endoplasmic reticulum membrane tethering"/>
    <property type="evidence" value="ECO:0007669"/>
    <property type="project" value="TreeGrafter"/>
</dbReference>
<dbReference type="InterPro" id="IPR031468">
    <property type="entry name" value="SMP_LBD"/>
</dbReference>
<accession>A0A8K0KXU4</accession>
<comment type="caution">
    <text evidence="12">The sequence shown here is derived from an EMBL/GenBank/DDBJ whole genome shotgun (WGS) entry which is preliminary data.</text>
</comment>
<feature type="compositionally biased region" description="Polar residues" evidence="9">
    <location>
        <begin position="1076"/>
        <end position="1089"/>
    </location>
</feature>
<feature type="compositionally biased region" description="Polar residues" evidence="9">
    <location>
        <begin position="728"/>
        <end position="739"/>
    </location>
</feature>
<evidence type="ECO:0000313" key="12">
    <source>
        <dbReference type="EMBL" id="KAG8624774.1"/>
    </source>
</evidence>
<sequence>MSLRTLLVVYVLGGLTFVPLLILSVLALAYYTLPRVSQDAGKRIDLAASKLTSDSDSDLTKDDGFADKEDAPGGSGNDAAGYFAVCREYVPGGVNGKPPERSSPAGEVLNSESPSVYQSMYRSIFERGKTQNTALEGDKKDPKAVKRPRNVFFVVVRHAHILLFDNSDQLEVRHVISLLHHDVDLYGGDEELSEGDLWIKKNCIRLTRRSLPGHTGNTSQPFYIFSDNCSDKEDFYHALLLAQFTARDTENVLSPKPRKFETDHIIKLVQALHTNDSDHHSRWFNALLGRIFLAIYKTEDIRAAVKAKIDRKISRVPKPNFITSIQAQSVDMGDAAPVFSNWKLKELNIDGALTVEADVKYTGGFRLQIAAIARIELGSRIRAREVDLVLAGVLRKLSGHILIKIKPPPSNRLWISFETIPQMDIAVEPVVSSMQITYGFILRAIESRIREVVGETLVYPNWDDMPFFDTEDYDCRGGIWDASRKQTSRPVRDSASEFVGMNTVDRKSPRLDSIDTGLDSIDKIPPISPKTISMPNLLPSPTKDVTSRKQARKPVATENDNASVHSTSTSISTRDATPTPTPPRSKPSSPRIAPADRAHEKPKPLRSNSFASPTTALVSTTDDITPTVTRSMTPRGKGARDAADYVKEVKNRSESISARFQPSFVESGTNSALNSPSEDEGSRRSNPDTVAANSAEASFAADIKTPPMPSATFPSDKIPASADRGQANRRSWNLSTTPPQGGVLEKGMNVAKSWGISMINRQNGRGNSVSGFTSLAKEAGIEDKGSEGAKAAALASARGKAEDVPDCTSKAGENSAVGERGQAKTSGKSGKEREPMGRGQPLPPLGAPLPGPKPSLWAGSNFNIAGTFKRKAVPFGAHEAGSAGHAKHEDVEHDQHTTHGDPEGQAATREQKRKSSGPILHERRRSSARFLEDETSSDQEVLVVAAPAVDDDAASARYSEDEGDLGDSTATLQPSDDHGNMNALSQSSDKAITSEASTASLSRPRKAAAADPDASHTQVEHAPPPQSQTDPISTTSSVEDSENPPPLPARSHTPSPTKTSAPSLPNTTAPREAVPTISTSSSAEDISTTSKEDKTSSMAAASVAPPSPQQAAKPPAASKGSVKGKGGWYTSAFVGGGTVRANSGAQATKGSGKGKEKGD</sequence>
<feature type="compositionally biased region" description="Basic and acidic residues" evidence="9">
    <location>
        <begin position="638"/>
        <end position="653"/>
    </location>
</feature>
<dbReference type="PANTHER" id="PTHR13466:SF19">
    <property type="entry name" value="NUCLEUS-VACUOLE JUNCTION PROTEIN 2"/>
    <property type="match status" value="1"/>
</dbReference>
<protein>
    <recommendedName>
        <fullName evidence="11">SMP-LTD domain-containing protein</fullName>
    </recommendedName>
</protein>
<evidence type="ECO:0000256" key="3">
    <source>
        <dbReference type="ARBA" id="ARBA00022692"/>
    </source>
</evidence>
<feature type="compositionally biased region" description="Basic and acidic residues" evidence="9">
    <location>
        <begin position="58"/>
        <end position="71"/>
    </location>
</feature>
<dbReference type="CDD" id="cd21675">
    <property type="entry name" value="SMP_TEX2"/>
    <property type="match status" value="1"/>
</dbReference>
<feature type="region of interest" description="Disordered" evidence="9">
    <location>
        <begin position="53"/>
        <end position="76"/>
    </location>
</feature>
<keyword evidence="8 10" id="KW-0472">Membrane</keyword>
<keyword evidence="6" id="KW-0445">Lipid transport</keyword>
<dbReference type="OrthoDB" id="26740at2759"/>
<dbReference type="GO" id="GO:0005789">
    <property type="term" value="C:endoplasmic reticulum membrane"/>
    <property type="evidence" value="ECO:0007669"/>
    <property type="project" value="UniProtKB-SubCell"/>
</dbReference>
<keyword evidence="13" id="KW-1185">Reference proteome</keyword>